<keyword evidence="6" id="KW-0963">Cytoplasm</keyword>
<dbReference type="GO" id="GO:0005737">
    <property type="term" value="C:cytoplasm"/>
    <property type="evidence" value="ECO:0007669"/>
    <property type="project" value="UniProtKB-SubCell"/>
</dbReference>
<dbReference type="Pfam" id="PF07111">
    <property type="entry name" value="HCR"/>
    <property type="match status" value="1"/>
</dbReference>
<feature type="compositionally biased region" description="Basic and acidic residues" evidence="12">
    <location>
        <begin position="340"/>
        <end position="373"/>
    </location>
</feature>
<evidence type="ECO:0000256" key="11">
    <source>
        <dbReference type="SAM" id="Coils"/>
    </source>
</evidence>
<dbReference type="InterPro" id="IPR009800">
    <property type="entry name" value="HCR"/>
</dbReference>
<comment type="subcellular location">
    <subcellularLocation>
        <location evidence="3">Cytoplasm</location>
    </subcellularLocation>
    <subcellularLocation>
        <location evidence="2">Nucleus</location>
    </subcellularLocation>
</comment>
<feature type="compositionally biased region" description="Polar residues" evidence="12">
    <location>
        <begin position="107"/>
        <end position="119"/>
    </location>
</feature>
<keyword evidence="5" id="KW-0217">Developmental protein</keyword>
<keyword evidence="9" id="KW-0539">Nucleus</keyword>
<evidence type="ECO:0000256" key="5">
    <source>
        <dbReference type="ARBA" id="ARBA00022473"/>
    </source>
</evidence>
<accession>A0A4Z2JF70</accession>
<name>A0A4Z2JF70_9TELE</name>
<keyword evidence="14" id="KW-1185">Reference proteome</keyword>
<feature type="region of interest" description="Disordered" evidence="12">
    <location>
        <begin position="103"/>
        <end position="124"/>
    </location>
</feature>
<sequence>MTARIKPLLHWCARLQTTDPLVMNESEGLQVLRLWRDKVFKLCVQLRSKDIEQRGEQNKVLSKVKLLEQQLQQEQHRASVLQHSLDDRIAELDLERVEKETLKQGLAQEQQESSRLNSQSKREEAELKTLTGAVRRFSLAFESKVAEMDAAQGRLSTFTQRLTFAKRRVETIQGLTMRRVALQKAKQASKQTEQTADSITNLQMELSVVCGERDELAQQLKRTPELIERTLADLKEQHESTLRRQQLALEQSCVEVRQALAGREEAERSLQQIQTQLDESKVDLEKLGSELLSQQEHGERALLERVSELEDCCAEKLREMELQVNTAKREHTKAVMTLRQFERESARKREEMRETRQLAKREVPNKQRRETAKDSQPLPAAERGSTSEYTRAHAAARQNSSAPGEHRNPPPERSRSVVPADGRLLSVLEELHSLSAAVVNGSEDSAEEEEGQNDSGASSTGRPHS</sequence>
<proteinExistence type="predicted"/>
<comment type="function">
    <text evidence="1">May be a regulator of keratinocyte proliferation or differentiation.</text>
</comment>
<feature type="region of interest" description="Disordered" evidence="12">
    <location>
        <begin position="436"/>
        <end position="465"/>
    </location>
</feature>
<dbReference type="GO" id="GO:0005814">
    <property type="term" value="C:centriole"/>
    <property type="evidence" value="ECO:0007669"/>
    <property type="project" value="TreeGrafter"/>
</dbReference>
<dbReference type="AlphaFoldDB" id="A0A4Z2JF70"/>
<evidence type="ECO:0000256" key="2">
    <source>
        <dbReference type="ARBA" id="ARBA00004123"/>
    </source>
</evidence>
<dbReference type="Proteomes" id="UP000314294">
    <property type="component" value="Unassembled WGS sequence"/>
</dbReference>
<evidence type="ECO:0000256" key="8">
    <source>
        <dbReference type="ARBA" id="ARBA00023054"/>
    </source>
</evidence>
<comment type="caution">
    <text evidence="13">The sequence shown here is derived from an EMBL/GenBank/DDBJ whole genome shotgun (WGS) entry which is preliminary data.</text>
</comment>
<evidence type="ECO:0000256" key="6">
    <source>
        <dbReference type="ARBA" id="ARBA00022490"/>
    </source>
</evidence>
<feature type="compositionally biased region" description="Polar residues" evidence="12">
    <location>
        <begin position="453"/>
        <end position="465"/>
    </location>
</feature>
<feature type="compositionally biased region" description="Basic and acidic residues" evidence="12">
    <location>
        <begin position="404"/>
        <end position="415"/>
    </location>
</feature>
<evidence type="ECO:0000256" key="3">
    <source>
        <dbReference type="ARBA" id="ARBA00004496"/>
    </source>
</evidence>
<dbReference type="PANTHER" id="PTHR46822">
    <property type="entry name" value="COILED-COIL ALPHA-HELICAL ROD PROTEIN 1"/>
    <property type="match status" value="1"/>
</dbReference>
<evidence type="ECO:0000256" key="9">
    <source>
        <dbReference type="ARBA" id="ARBA00023242"/>
    </source>
</evidence>
<dbReference type="OrthoDB" id="193258at2759"/>
<dbReference type="PANTHER" id="PTHR46822:SF1">
    <property type="entry name" value="COILED-COIL ALPHA-HELICAL ROD PROTEIN 1"/>
    <property type="match status" value="1"/>
</dbReference>
<dbReference type="GO" id="GO:0006611">
    <property type="term" value="P:protein export from nucleus"/>
    <property type="evidence" value="ECO:0007669"/>
    <property type="project" value="TreeGrafter"/>
</dbReference>
<evidence type="ECO:0000256" key="1">
    <source>
        <dbReference type="ARBA" id="ARBA00003936"/>
    </source>
</evidence>
<evidence type="ECO:0000256" key="4">
    <source>
        <dbReference type="ARBA" id="ARBA00016468"/>
    </source>
</evidence>
<keyword evidence="7" id="KW-0221">Differentiation</keyword>
<evidence type="ECO:0000313" key="14">
    <source>
        <dbReference type="Proteomes" id="UP000314294"/>
    </source>
</evidence>
<dbReference type="EMBL" id="SRLO01000004">
    <property type="protein sequence ID" value="TNN88671.1"/>
    <property type="molecule type" value="Genomic_DNA"/>
</dbReference>
<organism evidence="13 14">
    <name type="scientific">Liparis tanakae</name>
    <name type="common">Tanaka's snailfish</name>
    <dbReference type="NCBI Taxonomy" id="230148"/>
    <lineage>
        <taxon>Eukaryota</taxon>
        <taxon>Metazoa</taxon>
        <taxon>Chordata</taxon>
        <taxon>Craniata</taxon>
        <taxon>Vertebrata</taxon>
        <taxon>Euteleostomi</taxon>
        <taxon>Actinopterygii</taxon>
        <taxon>Neopterygii</taxon>
        <taxon>Teleostei</taxon>
        <taxon>Neoteleostei</taxon>
        <taxon>Acanthomorphata</taxon>
        <taxon>Eupercaria</taxon>
        <taxon>Perciformes</taxon>
        <taxon>Cottioidei</taxon>
        <taxon>Cottales</taxon>
        <taxon>Liparidae</taxon>
        <taxon>Liparis</taxon>
    </lineage>
</organism>
<evidence type="ECO:0000313" key="13">
    <source>
        <dbReference type="EMBL" id="TNN88671.1"/>
    </source>
</evidence>
<evidence type="ECO:0000256" key="10">
    <source>
        <dbReference type="ARBA" id="ARBA00031932"/>
    </source>
</evidence>
<feature type="coiled-coil region" evidence="11">
    <location>
        <begin position="256"/>
        <end position="290"/>
    </location>
</feature>
<reference evidence="13 14" key="1">
    <citation type="submission" date="2019-03" db="EMBL/GenBank/DDBJ databases">
        <title>First draft genome of Liparis tanakae, snailfish: a comprehensive survey of snailfish specific genes.</title>
        <authorList>
            <person name="Kim W."/>
            <person name="Song I."/>
            <person name="Jeong J.-H."/>
            <person name="Kim D."/>
            <person name="Kim S."/>
            <person name="Ryu S."/>
            <person name="Song J.Y."/>
            <person name="Lee S.K."/>
        </authorList>
    </citation>
    <scope>NUCLEOTIDE SEQUENCE [LARGE SCALE GENOMIC DNA]</scope>
    <source>
        <tissue evidence="13">Muscle</tissue>
    </source>
</reference>
<evidence type="ECO:0000256" key="12">
    <source>
        <dbReference type="SAM" id="MobiDB-lite"/>
    </source>
</evidence>
<protein>
    <recommendedName>
        <fullName evidence="4">Coiled-coil alpha-helical rod protein 1</fullName>
    </recommendedName>
    <alternativeName>
        <fullName evidence="10">Alpha-helical coiled-coil rod protein</fullName>
    </alternativeName>
</protein>
<dbReference type="GO" id="GO:0030154">
    <property type="term" value="P:cell differentiation"/>
    <property type="evidence" value="ECO:0007669"/>
    <property type="project" value="UniProtKB-KW"/>
</dbReference>
<feature type="region of interest" description="Disordered" evidence="12">
    <location>
        <begin position="338"/>
        <end position="421"/>
    </location>
</feature>
<gene>
    <name evidence="13" type="primary">Cchcr1</name>
    <name evidence="13" type="ORF">EYF80_001003</name>
</gene>
<evidence type="ECO:0000256" key="7">
    <source>
        <dbReference type="ARBA" id="ARBA00022782"/>
    </source>
</evidence>
<dbReference type="GO" id="GO:0005634">
    <property type="term" value="C:nucleus"/>
    <property type="evidence" value="ECO:0007669"/>
    <property type="project" value="UniProtKB-SubCell"/>
</dbReference>
<keyword evidence="8 11" id="KW-0175">Coiled coil</keyword>